<organism evidence="2 3">
    <name type="scientific">Reticulomyxa filosa</name>
    <dbReference type="NCBI Taxonomy" id="46433"/>
    <lineage>
        <taxon>Eukaryota</taxon>
        <taxon>Sar</taxon>
        <taxon>Rhizaria</taxon>
        <taxon>Retaria</taxon>
        <taxon>Foraminifera</taxon>
        <taxon>Monothalamids</taxon>
        <taxon>Reticulomyxidae</taxon>
        <taxon>Reticulomyxa</taxon>
    </lineage>
</organism>
<proteinExistence type="predicted"/>
<keyword evidence="2" id="KW-0396">Initiation factor</keyword>
<protein>
    <submittedName>
        <fullName evidence="2">Transcription initiation factor TFIID subunit</fullName>
    </submittedName>
</protein>
<evidence type="ECO:0000313" key="2">
    <source>
        <dbReference type="EMBL" id="ETO24917.1"/>
    </source>
</evidence>
<feature type="compositionally biased region" description="Low complexity" evidence="1">
    <location>
        <begin position="44"/>
        <end position="73"/>
    </location>
</feature>
<feature type="region of interest" description="Disordered" evidence="1">
    <location>
        <begin position="1"/>
        <end position="73"/>
    </location>
</feature>
<comment type="caution">
    <text evidence="2">The sequence shown here is derived from an EMBL/GenBank/DDBJ whole genome shotgun (WGS) entry which is preliminary data.</text>
</comment>
<feature type="non-terminal residue" evidence="2">
    <location>
        <position position="190"/>
    </location>
</feature>
<reference evidence="2 3" key="1">
    <citation type="journal article" date="2013" name="Curr. Biol.">
        <title>The Genome of the Foraminiferan Reticulomyxa filosa.</title>
        <authorList>
            <person name="Glockner G."/>
            <person name="Hulsmann N."/>
            <person name="Schleicher M."/>
            <person name="Noegel A.A."/>
            <person name="Eichinger L."/>
            <person name="Gallinger C."/>
            <person name="Pawlowski J."/>
            <person name="Sierra R."/>
            <person name="Euteneuer U."/>
            <person name="Pillet L."/>
            <person name="Moustafa A."/>
            <person name="Platzer M."/>
            <person name="Groth M."/>
            <person name="Szafranski K."/>
            <person name="Schliwa M."/>
        </authorList>
    </citation>
    <scope>NUCLEOTIDE SEQUENCE [LARGE SCALE GENOMIC DNA]</scope>
</reference>
<evidence type="ECO:0000313" key="3">
    <source>
        <dbReference type="Proteomes" id="UP000023152"/>
    </source>
</evidence>
<dbReference type="GO" id="GO:0003743">
    <property type="term" value="F:translation initiation factor activity"/>
    <property type="evidence" value="ECO:0007669"/>
    <property type="project" value="UniProtKB-KW"/>
</dbReference>
<keyword evidence="2" id="KW-0648">Protein biosynthesis</keyword>
<accession>X6NHV6</accession>
<dbReference type="AlphaFoldDB" id="X6NHV6"/>
<keyword evidence="3" id="KW-1185">Reference proteome</keyword>
<evidence type="ECO:0000256" key="1">
    <source>
        <dbReference type="SAM" id="MobiDB-lite"/>
    </source>
</evidence>
<dbReference type="EMBL" id="ASPP01008869">
    <property type="protein sequence ID" value="ETO24917.1"/>
    <property type="molecule type" value="Genomic_DNA"/>
</dbReference>
<sequence length="190" mass="20994">MYGQRIANSMNNQISKNVHRDTTDATEEEFANAKRQQSHDKESNAPVDNNNNNNQQNNAQKTENKNEAANANSDASNKLADSFAMTFFFFFFDCDFPHLVGTSDLEHQDTMQPTLQSNALPSFKKHSTLAKVASGENKPPSGLSKTVAKHAPENASEVAVLPSDGLKSKQIVDSRGKITLQELPFNQETH</sequence>
<gene>
    <name evidence="2" type="ORF">RFI_12240</name>
</gene>
<name>X6NHV6_RETFI</name>
<dbReference type="Proteomes" id="UP000023152">
    <property type="component" value="Unassembled WGS sequence"/>
</dbReference>
<feature type="compositionally biased region" description="Polar residues" evidence="1">
    <location>
        <begin position="1"/>
        <end position="16"/>
    </location>
</feature>